<feature type="domain" description="AAA+ ATPase At3g28540-like C-terminal" evidence="1">
    <location>
        <begin position="10"/>
        <end position="80"/>
    </location>
</feature>
<sequence>MDKHIELSYCCFEAFKVLAKNYLDVKSHDLFATIERLLGETNMIPADVAENLIPKSDDEDANVCLNNLVEALEKTKEKARKISVEDA</sequence>
<keyword evidence="4" id="KW-1185">Reference proteome</keyword>
<comment type="caution">
    <text evidence="2">The sequence shown here is derived from an EMBL/GenBank/DDBJ whole genome shotgun (WGS) entry which is preliminary data.</text>
</comment>
<dbReference type="InterPro" id="IPR050747">
    <property type="entry name" value="Mitochondrial_chaperone_BCS1"/>
</dbReference>
<name>A0AA88CLU2_FICCA</name>
<dbReference type="Proteomes" id="UP001187192">
    <property type="component" value="Unassembled WGS sequence"/>
</dbReference>
<accession>A0AA88CLU2</accession>
<protein>
    <recommendedName>
        <fullName evidence="1">AAA+ ATPase At3g28540-like C-terminal domain-containing protein</fullName>
    </recommendedName>
</protein>
<evidence type="ECO:0000313" key="3">
    <source>
        <dbReference type="EMBL" id="GMN26452.1"/>
    </source>
</evidence>
<dbReference type="PANTHER" id="PTHR23070">
    <property type="entry name" value="BCS1 AAA-TYPE ATPASE"/>
    <property type="match status" value="1"/>
</dbReference>
<dbReference type="EMBL" id="BTGU01009620">
    <property type="protein sequence ID" value="GMN26452.1"/>
    <property type="molecule type" value="Genomic_DNA"/>
</dbReference>
<evidence type="ECO:0000259" key="1">
    <source>
        <dbReference type="Pfam" id="PF25568"/>
    </source>
</evidence>
<organism evidence="2 4">
    <name type="scientific">Ficus carica</name>
    <name type="common">Common fig</name>
    <dbReference type="NCBI Taxonomy" id="3494"/>
    <lineage>
        <taxon>Eukaryota</taxon>
        <taxon>Viridiplantae</taxon>
        <taxon>Streptophyta</taxon>
        <taxon>Embryophyta</taxon>
        <taxon>Tracheophyta</taxon>
        <taxon>Spermatophyta</taxon>
        <taxon>Magnoliopsida</taxon>
        <taxon>eudicotyledons</taxon>
        <taxon>Gunneridae</taxon>
        <taxon>Pentapetalae</taxon>
        <taxon>rosids</taxon>
        <taxon>fabids</taxon>
        <taxon>Rosales</taxon>
        <taxon>Moraceae</taxon>
        <taxon>Ficeae</taxon>
        <taxon>Ficus</taxon>
    </lineage>
</organism>
<dbReference type="EMBL" id="BTGU01009619">
    <property type="protein sequence ID" value="GMN26438.1"/>
    <property type="molecule type" value="Genomic_DNA"/>
</dbReference>
<reference evidence="2" key="1">
    <citation type="submission" date="2023-07" db="EMBL/GenBank/DDBJ databases">
        <title>draft genome sequence of fig (Ficus carica).</title>
        <authorList>
            <person name="Takahashi T."/>
            <person name="Nishimura K."/>
        </authorList>
    </citation>
    <scope>NUCLEOTIDE SEQUENCE</scope>
</reference>
<gene>
    <name evidence="2" type="ORF">TIFTF001_051516</name>
    <name evidence="3" type="ORF">TIFTF001_051517</name>
</gene>
<dbReference type="AlphaFoldDB" id="A0AA88CLU2"/>
<dbReference type="InterPro" id="IPR058017">
    <property type="entry name" value="At3g28540-like_C"/>
</dbReference>
<evidence type="ECO:0000313" key="4">
    <source>
        <dbReference type="Proteomes" id="UP001187192"/>
    </source>
</evidence>
<proteinExistence type="predicted"/>
<dbReference type="Pfam" id="PF25568">
    <property type="entry name" value="AAA_lid_At3g28540"/>
    <property type="match status" value="1"/>
</dbReference>
<dbReference type="Gene3D" id="6.10.280.40">
    <property type="match status" value="1"/>
</dbReference>
<evidence type="ECO:0000313" key="2">
    <source>
        <dbReference type="EMBL" id="GMN26438.1"/>
    </source>
</evidence>